<dbReference type="Pfam" id="PF13302">
    <property type="entry name" value="Acetyltransf_3"/>
    <property type="match status" value="1"/>
</dbReference>
<evidence type="ECO:0000313" key="4">
    <source>
        <dbReference type="Proteomes" id="UP000193495"/>
    </source>
</evidence>
<gene>
    <name evidence="2" type="ORF">CLV79_101487</name>
    <name evidence="3" type="ORF">LOS8367_00600</name>
</gene>
<dbReference type="InterPro" id="IPR016181">
    <property type="entry name" value="Acyl_CoA_acyltransferase"/>
</dbReference>
<evidence type="ECO:0000313" key="3">
    <source>
        <dbReference type="EMBL" id="SLN22073.1"/>
    </source>
</evidence>
<dbReference type="PROSITE" id="PS51186">
    <property type="entry name" value="GNAT"/>
    <property type="match status" value="1"/>
</dbReference>
<dbReference type="EMBL" id="PYGB01000001">
    <property type="protein sequence ID" value="PSK88646.1"/>
    <property type="molecule type" value="Genomic_DNA"/>
</dbReference>
<dbReference type="InterPro" id="IPR000182">
    <property type="entry name" value="GNAT_dom"/>
</dbReference>
<dbReference type="Proteomes" id="UP000240624">
    <property type="component" value="Unassembled WGS sequence"/>
</dbReference>
<reference evidence="2 5" key="2">
    <citation type="submission" date="2018-03" db="EMBL/GenBank/DDBJ databases">
        <title>Genomic Encyclopedia of Archaeal and Bacterial Type Strains, Phase II (KMG-II): from individual species to whole genera.</title>
        <authorList>
            <person name="Goeker M."/>
        </authorList>
    </citation>
    <scope>NUCLEOTIDE SEQUENCE [LARGE SCALE GENOMIC DNA]</scope>
    <source>
        <strain evidence="2 5">DSM 29956</strain>
    </source>
</reference>
<dbReference type="Proteomes" id="UP000193495">
    <property type="component" value="Unassembled WGS sequence"/>
</dbReference>
<dbReference type="Gene3D" id="3.40.630.30">
    <property type="match status" value="1"/>
</dbReference>
<sequence>MADILGPLIPERLRSVRLVLRRPEPRDLKPYVSFYASKRSAMALGPMDRPEAFESLCVEMALWDIKGFGNYTLLRHEVPIGLTGVWHPEGWDEAEIGWSLLEGHEGRGYATEAAKAVHDLLEDLGWPPPVSYIDPANHRSKTVARRLGARFERHHPRWPDPEIWRHRSRVPPDP</sequence>
<keyword evidence="5" id="KW-1185">Reference proteome</keyword>
<proteinExistence type="predicted"/>
<evidence type="ECO:0000313" key="2">
    <source>
        <dbReference type="EMBL" id="PSK88646.1"/>
    </source>
</evidence>
<dbReference type="InterPro" id="IPR051531">
    <property type="entry name" value="N-acetyltransferase"/>
</dbReference>
<dbReference type="SUPFAM" id="SSF55729">
    <property type="entry name" value="Acyl-CoA N-acyltransferases (Nat)"/>
    <property type="match status" value="1"/>
</dbReference>
<evidence type="ECO:0000313" key="5">
    <source>
        <dbReference type="Proteomes" id="UP000240624"/>
    </source>
</evidence>
<protein>
    <submittedName>
        <fullName evidence="2">RimJ/RimL family protein N-acetyltransferase</fullName>
    </submittedName>
</protein>
<dbReference type="OrthoDB" id="6293260at2"/>
<feature type="domain" description="N-acetyltransferase" evidence="1">
    <location>
        <begin position="18"/>
        <end position="170"/>
    </location>
</feature>
<organism evidence="3 4">
    <name type="scientific">Limimaricola soesokkakensis</name>
    <dbReference type="NCBI Taxonomy" id="1343159"/>
    <lineage>
        <taxon>Bacteria</taxon>
        <taxon>Pseudomonadati</taxon>
        <taxon>Pseudomonadota</taxon>
        <taxon>Alphaproteobacteria</taxon>
        <taxon>Rhodobacterales</taxon>
        <taxon>Paracoccaceae</taxon>
        <taxon>Limimaricola</taxon>
    </lineage>
</organism>
<dbReference type="RefSeq" id="WP_085894977.1">
    <property type="nucleotide sequence ID" value="NZ_FWFY01000002.1"/>
</dbReference>
<dbReference type="EMBL" id="FWFY01000002">
    <property type="protein sequence ID" value="SLN22073.1"/>
    <property type="molecule type" value="Genomic_DNA"/>
</dbReference>
<evidence type="ECO:0000259" key="1">
    <source>
        <dbReference type="PROSITE" id="PS51186"/>
    </source>
</evidence>
<keyword evidence="2" id="KW-0808">Transferase</keyword>
<dbReference type="AlphaFoldDB" id="A0A1X6YI74"/>
<dbReference type="PANTHER" id="PTHR43792:SF1">
    <property type="entry name" value="N-ACETYLTRANSFERASE DOMAIN-CONTAINING PROTEIN"/>
    <property type="match status" value="1"/>
</dbReference>
<dbReference type="PANTHER" id="PTHR43792">
    <property type="entry name" value="GNAT FAMILY, PUTATIVE (AFU_ORTHOLOGUE AFUA_3G00765)-RELATED-RELATED"/>
    <property type="match status" value="1"/>
</dbReference>
<reference evidence="3 4" key="1">
    <citation type="submission" date="2017-03" db="EMBL/GenBank/DDBJ databases">
        <authorList>
            <person name="Afonso C.L."/>
            <person name="Miller P.J."/>
            <person name="Scott M.A."/>
            <person name="Spackman E."/>
            <person name="Goraichik I."/>
            <person name="Dimitrov K.M."/>
            <person name="Suarez D.L."/>
            <person name="Swayne D.E."/>
        </authorList>
    </citation>
    <scope>NUCLEOTIDE SEQUENCE [LARGE SCALE GENOMIC DNA]</scope>
    <source>
        <strain evidence="3 4">CECT 8367</strain>
    </source>
</reference>
<dbReference type="GO" id="GO:0016747">
    <property type="term" value="F:acyltransferase activity, transferring groups other than amino-acyl groups"/>
    <property type="evidence" value="ECO:0007669"/>
    <property type="project" value="InterPro"/>
</dbReference>
<accession>A0A1X6YI74</accession>
<name>A0A1X6YI74_9RHOB</name>